<dbReference type="CDD" id="cd08946">
    <property type="entry name" value="SDR_e"/>
    <property type="match status" value="1"/>
</dbReference>
<dbReference type="InterPro" id="IPR001509">
    <property type="entry name" value="Epimerase_deHydtase"/>
</dbReference>
<protein>
    <submittedName>
        <fullName evidence="2">Putative c-3 sterol dehydrogenase/3-beta-hydroxysteroid dehydrogenase</fullName>
    </submittedName>
</protein>
<evidence type="ECO:0000259" key="1">
    <source>
        <dbReference type="Pfam" id="PF01370"/>
    </source>
</evidence>
<dbReference type="SUPFAM" id="SSF51735">
    <property type="entry name" value="NAD(P)-binding Rossmann-fold domains"/>
    <property type="match status" value="1"/>
</dbReference>
<sequence>MGDASQKHRFLILGGTGFVGRHLVDHLLKSGVASKIRVVDKVPPQMAWLNSAHKALYENPLVEFKSANLINPVSCKAAFEDSEGPYDFVINLAAETKINLPDCVYEEGILKLSRNCAREALLHHPKRYIELSSGYMYAEGKKPAQENSSLEPWTVTAQLKLAVEEDLKEMKDLDYVILRPAIVYGVADKHGIVPRILVGAVYKHLKETMKLLWTKDLRMDTVHVSDLCRAIWHVCLHGKSGDIYNVVDQGNTTQGKVTEIISERFSINHSYWGTAASLLAKADMQSAVEQVNEKHLSPWAEACMKDNISNTPLSPYLCQELLSDRNLCLDGSKLVGTGFTYLVPEMTKERINEIVEDYVEMNLFPRSLLL</sequence>
<feature type="domain" description="NAD-dependent epimerase/dehydratase" evidence="1">
    <location>
        <begin position="11"/>
        <end position="246"/>
    </location>
</feature>
<proteinExistence type="evidence at transcript level"/>
<dbReference type="PANTHER" id="PTHR43245">
    <property type="entry name" value="BIFUNCTIONAL POLYMYXIN RESISTANCE PROTEIN ARNA"/>
    <property type="match status" value="1"/>
</dbReference>
<dbReference type="AlphaFoldDB" id="A0A131XJC8"/>
<dbReference type="PANTHER" id="PTHR43245:SF11">
    <property type="entry name" value="LD23561P"/>
    <property type="match status" value="1"/>
</dbReference>
<name>A0A131XJC8_9ACAR</name>
<dbReference type="EMBL" id="GEFH01002129">
    <property type="protein sequence ID" value="JAP66452.1"/>
    <property type="molecule type" value="mRNA"/>
</dbReference>
<dbReference type="InterPro" id="IPR036291">
    <property type="entry name" value="NAD(P)-bd_dom_sf"/>
</dbReference>
<dbReference type="Pfam" id="PF01370">
    <property type="entry name" value="Epimerase"/>
    <property type="match status" value="1"/>
</dbReference>
<dbReference type="Gene3D" id="3.40.50.720">
    <property type="entry name" value="NAD(P)-binding Rossmann-like Domain"/>
    <property type="match status" value="1"/>
</dbReference>
<organism evidence="2">
    <name type="scientific">Hyalomma excavatum</name>
    <dbReference type="NCBI Taxonomy" id="257692"/>
    <lineage>
        <taxon>Eukaryota</taxon>
        <taxon>Metazoa</taxon>
        <taxon>Ecdysozoa</taxon>
        <taxon>Arthropoda</taxon>
        <taxon>Chelicerata</taxon>
        <taxon>Arachnida</taxon>
        <taxon>Acari</taxon>
        <taxon>Parasitiformes</taxon>
        <taxon>Ixodida</taxon>
        <taxon>Ixodoidea</taxon>
        <taxon>Ixodidae</taxon>
        <taxon>Hyalomminae</taxon>
        <taxon>Hyalomma</taxon>
    </lineage>
</organism>
<evidence type="ECO:0000313" key="2">
    <source>
        <dbReference type="EMBL" id="JAP66452.1"/>
    </source>
</evidence>
<dbReference type="InterPro" id="IPR050177">
    <property type="entry name" value="Lipid_A_modif_metabolic_enz"/>
</dbReference>
<accession>A0A131XJC8</accession>
<reference evidence="2" key="1">
    <citation type="journal article" date="2017" name="Ticks Tick Borne Dis.">
        <title>An insight into the sialome of Hyalomma excavatum.</title>
        <authorList>
            <person name="Ribeiro J.M."/>
            <person name="Slovak M."/>
            <person name="Francischetti I.M."/>
        </authorList>
    </citation>
    <scope>NUCLEOTIDE SEQUENCE</scope>
    <source>
        <strain evidence="2">Samish</strain>
        <tissue evidence="2">Salivary glands</tissue>
    </source>
</reference>